<dbReference type="OrthoDB" id="276604at2"/>
<dbReference type="Pfam" id="PF00535">
    <property type="entry name" value="Glycos_transf_2"/>
    <property type="match status" value="1"/>
</dbReference>
<accession>A0A0G9HJ10</accession>
<reference evidence="2" key="1">
    <citation type="submission" date="2016-09" db="EMBL/GenBank/DDBJ databases">
        <authorList>
            <person name="Lysoe E."/>
        </authorList>
    </citation>
    <scope>NUCLEOTIDE SEQUENCE [LARGE SCALE GENOMIC DNA]</scope>
    <source>
        <strain evidence="2">LJ96T</strain>
    </source>
</reference>
<dbReference type="Gene3D" id="3.90.550.10">
    <property type="entry name" value="Spore Coat Polysaccharide Biosynthesis Protein SpsA, Chain A"/>
    <property type="match status" value="1"/>
</dbReference>
<dbReference type="KEGG" id="lrz:BJI69_11580"/>
<evidence type="ECO:0000313" key="2">
    <source>
        <dbReference type="Proteomes" id="UP000182987"/>
    </source>
</evidence>
<dbReference type="PANTHER" id="PTHR48090">
    <property type="entry name" value="UNDECAPRENYL-PHOSPHATE 4-DEOXY-4-FORMAMIDO-L-ARABINOSE TRANSFERASE-RELATED"/>
    <property type="match status" value="1"/>
</dbReference>
<dbReference type="GO" id="GO:0016740">
    <property type="term" value="F:transferase activity"/>
    <property type="evidence" value="ECO:0007669"/>
    <property type="project" value="UniProtKB-KW"/>
</dbReference>
<dbReference type="EMBL" id="CP017480">
    <property type="protein sequence ID" value="APG04474.1"/>
    <property type="molecule type" value="Genomic_DNA"/>
</dbReference>
<dbReference type="InterPro" id="IPR029044">
    <property type="entry name" value="Nucleotide-diphossugar_trans"/>
</dbReference>
<dbReference type="CDD" id="cd04179">
    <property type="entry name" value="DPM_DPG-synthase_like"/>
    <property type="match status" value="1"/>
</dbReference>
<dbReference type="InterPro" id="IPR050256">
    <property type="entry name" value="Glycosyltransferase_2"/>
</dbReference>
<gene>
    <name evidence="1" type="ORF">BJI69_11580</name>
</gene>
<dbReference type="SUPFAM" id="SSF53448">
    <property type="entry name" value="Nucleotide-diphospho-sugar transferases"/>
    <property type="match status" value="1"/>
</dbReference>
<dbReference type="STRING" id="1440763.BJI69_11580"/>
<proteinExistence type="predicted"/>
<keyword evidence="1" id="KW-0808">Transferase</keyword>
<dbReference type="RefSeq" id="WP_046967007.1">
    <property type="nucleotide sequence ID" value="NZ_CP017480.1"/>
</dbReference>
<sequence>MDDSSLRIAVLIPCFNEAVAIRQVVEGFSEALPSARIVVYDNNSSDATSEVARTAGAEVRFERLQGKGNVVRRMFADIEADIYIMADGDATYDAAAAPALVARLLDDGLDLVVGSRVTDDHAAYRSGHQFGNWALTSLTSWIFGRSFNDMLSGYRVMSRRFVKSFPAHANGFDTEVELAVHALELRVPVVEVPTRYFARPEGSHSKLSTYRDGWRILKTILRLTKNGRPLAFFMTISAICIIAAVVIAFPLLRTYLDTGLVPRIPTAVLSVGLALMGSISTVCGIVLDTVTLGRRETKNAAYLAHPALSEGRGS</sequence>
<keyword evidence="2" id="KW-1185">Reference proteome</keyword>
<dbReference type="InterPro" id="IPR001173">
    <property type="entry name" value="Glyco_trans_2-like"/>
</dbReference>
<name>A0A0G9HJ10_9GAMM</name>
<dbReference type="Proteomes" id="UP000182987">
    <property type="component" value="Chromosome"/>
</dbReference>
<dbReference type="PANTHER" id="PTHR48090:SF7">
    <property type="entry name" value="RFBJ PROTEIN"/>
    <property type="match status" value="1"/>
</dbReference>
<evidence type="ECO:0000313" key="1">
    <source>
        <dbReference type="EMBL" id="APG04474.1"/>
    </source>
</evidence>
<dbReference type="AlphaFoldDB" id="A0A0G9HJ10"/>
<organism evidence="1 2">
    <name type="scientific">Luteibacter rhizovicinus DSM 16549</name>
    <dbReference type="NCBI Taxonomy" id="1440763"/>
    <lineage>
        <taxon>Bacteria</taxon>
        <taxon>Pseudomonadati</taxon>
        <taxon>Pseudomonadota</taxon>
        <taxon>Gammaproteobacteria</taxon>
        <taxon>Lysobacterales</taxon>
        <taxon>Rhodanobacteraceae</taxon>
        <taxon>Luteibacter</taxon>
    </lineage>
</organism>
<protein>
    <submittedName>
        <fullName evidence="1">Glycosyl transferase</fullName>
    </submittedName>
</protein>
<dbReference type="PATRIC" id="fig|1440763.5.peg.1156"/>